<evidence type="ECO:0000313" key="1">
    <source>
        <dbReference type="EMBL" id="KDQ48913.1"/>
    </source>
</evidence>
<accession>A0A067P1V3</accession>
<organism evidence="1 2">
    <name type="scientific">Jaapia argillacea MUCL 33604</name>
    <dbReference type="NCBI Taxonomy" id="933084"/>
    <lineage>
        <taxon>Eukaryota</taxon>
        <taxon>Fungi</taxon>
        <taxon>Dikarya</taxon>
        <taxon>Basidiomycota</taxon>
        <taxon>Agaricomycotina</taxon>
        <taxon>Agaricomycetes</taxon>
        <taxon>Agaricomycetidae</taxon>
        <taxon>Jaapiales</taxon>
        <taxon>Jaapiaceae</taxon>
        <taxon>Jaapia</taxon>
    </lineage>
</organism>
<sequence length="65" mass="7275">MATSFPLGKLTTHFDRAQSPSYVPPKCWVITKVKKPKYPDELDVIIRQEGYLSAGTLIPKGHYGV</sequence>
<keyword evidence="2" id="KW-1185">Reference proteome</keyword>
<name>A0A067P1V3_9AGAM</name>
<dbReference type="Proteomes" id="UP000027265">
    <property type="component" value="Unassembled WGS sequence"/>
</dbReference>
<protein>
    <submittedName>
        <fullName evidence="1">Uncharacterized protein</fullName>
    </submittedName>
</protein>
<proteinExistence type="predicted"/>
<dbReference type="EMBL" id="KL197948">
    <property type="protein sequence ID" value="KDQ48913.1"/>
    <property type="molecule type" value="Genomic_DNA"/>
</dbReference>
<dbReference type="InParanoid" id="A0A067P1V3"/>
<dbReference type="HOGENOM" id="CLU_2850009_0_0_1"/>
<dbReference type="AlphaFoldDB" id="A0A067P1V3"/>
<gene>
    <name evidence="1" type="ORF">JAAARDRAFT_201328</name>
</gene>
<reference evidence="2" key="1">
    <citation type="journal article" date="2014" name="Proc. Natl. Acad. Sci. U.S.A.">
        <title>Extensive sampling of basidiomycete genomes demonstrates inadequacy of the white-rot/brown-rot paradigm for wood decay fungi.</title>
        <authorList>
            <person name="Riley R."/>
            <person name="Salamov A.A."/>
            <person name="Brown D.W."/>
            <person name="Nagy L.G."/>
            <person name="Floudas D."/>
            <person name="Held B.W."/>
            <person name="Levasseur A."/>
            <person name="Lombard V."/>
            <person name="Morin E."/>
            <person name="Otillar R."/>
            <person name="Lindquist E.A."/>
            <person name="Sun H."/>
            <person name="LaButti K.M."/>
            <person name="Schmutz J."/>
            <person name="Jabbour D."/>
            <person name="Luo H."/>
            <person name="Baker S.E."/>
            <person name="Pisabarro A.G."/>
            <person name="Walton J.D."/>
            <person name="Blanchette R.A."/>
            <person name="Henrissat B."/>
            <person name="Martin F."/>
            <person name="Cullen D."/>
            <person name="Hibbett D.S."/>
            <person name="Grigoriev I.V."/>
        </authorList>
    </citation>
    <scope>NUCLEOTIDE SEQUENCE [LARGE SCALE GENOMIC DNA]</scope>
    <source>
        <strain evidence="2">MUCL 33604</strain>
    </source>
</reference>
<evidence type="ECO:0000313" key="2">
    <source>
        <dbReference type="Proteomes" id="UP000027265"/>
    </source>
</evidence>